<feature type="region of interest" description="Disordered" evidence="2">
    <location>
        <begin position="704"/>
        <end position="725"/>
    </location>
</feature>
<dbReference type="RefSeq" id="XP_020082730.1">
    <property type="nucleotide sequence ID" value="XM_020227141.1"/>
</dbReference>
<feature type="coiled-coil region" evidence="1">
    <location>
        <begin position="1607"/>
        <end position="1743"/>
    </location>
</feature>
<dbReference type="GeneID" id="109706345"/>
<dbReference type="Proteomes" id="UP000515123">
    <property type="component" value="Linkage group 2"/>
</dbReference>
<evidence type="ECO:0000256" key="2">
    <source>
        <dbReference type="SAM" id="MobiDB-lite"/>
    </source>
</evidence>
<dbReference type="PANTHER" id="PTHR43939">
    <property type="entry name" value="COILED-COIL DOMAIN-CONTAINING PROTEIN 158"/>
    <property type="match status" value="1"/>
</dbReference>
<feature type="coiled-coil region" evidence="1">
    <location>
        <begin position="1358"/>
        <end position="1392"/>
    </location>
</feature>
<feature type="coiled-coil region" evidence="1">
    <location>
        <begin position="1083"/>
        <end position="1201"/>
    </location>
</feature>
<keyword evidence="1" id="KW-0175">Coiled coil</keyword>
<feature type="coiled-coil region" evidence="1">
    <location>
        <begin position="460"/>
        <end position="515"/>
    </location>
</feature>
<feature type="compositionally biased region" description="Basic and acidic residues" evidence="2">
    <location>
        <begin position="311"/>
        <end position="334"/>
    </location>
</feature>
<organism evidence="4">
    <name type="scientific">Ananas comosus</name>
    <name type="common">Pineapple</name>
    <name type="synonym">Ananas ananas</name>
    <dbReference type="NCBI Taxonomy" id="4615"/>
    <lineage>
        <taxon>Eukaryota</taxon>
        <taxon>Viridiplantae</taxon>
        <taxon>Streptophyta</taxon>
        <taxon>Embryophyta</taxon>
        <taxon>Tracheophyta</taxon>
        <taxon>Spermatophyta</taxon>
        <taxon>Magnoliopsida</taxon>
        <taxon>Liliopsida</taxon>
        <taxon>Poales</taxon>
        <taxon>Bromeliaceae</taxon>
        <taxon>Bromelioideae</taxon>
        <taxon>Ananas</taxon>
    </lineage>
</organism>
<dbReference type="PANTHER" id="PTHR43939:SF50">
    <property type="entry name" value="NUCLEOPORIN"/>
    <property type="match status" value="1"/>
</dbReference>
<feature type="region of interest" description="Disordered" evidence="2">
    <location>
        <begin position="1"/>
        <end position="71"/>
    </location>
</feature>
<feature type="region of interest" description="Disordered" evidence="2">
    <location>
        <begin position="84"/>
        <end position="133"/>
    </location>
</feature>
<evidence type="ECO:0000313" key="3">
    <source>
        <dbReference type="Proteomes" id="UP000515123"/>
    </source>
</evidence>
<gene>
    <name evidence="4 5" type="primary">LOC109706345</name>
</gene>
<feature type="compositionally biased region" description="Basic residues" evidence="2">
    <location>
        <begin position="14"/>
        <end position="26"/>
    </location>
</feature>
<keyword evidence="3" id="KW-1185">Reference proteome</keyword>
<evidence type="ECO:0000313" key="4">
    <source>
        <dbReference type="RefSeq" id="XP_020082722.1"/>
    </source>
</evidence>
<dbReference type="Gramene" id="Aco012197.1.mrna1">
    <property type="protein sequence ID" value="Aco012197.1.mrna1"/>
    <property type="gene ID" value="Aco012197.1.path1"/>
</dbReference>
<feature type="coiled-coil region" evidence="1">
    <location>
        <begin position="2258"/>
        <end position="2292"/>
    </location>
</feature>
<feature type="coiled-coil region" evidence="1">
    <location>
        <begin position="2104"/>
        <end position="2229"/>
    </location>
</feature>
<feature type="compositionally biased region" description="Basic and acidic residues" evidence="2">
    <location>
        <begin position="41"/>
        <end position="59"/>
    </location>
</feature>
<sequence length="2520" mass="284087">MDKNKSRTDLLAAGRKKFQQYRKKKDNKGGSSSQGGKPSSKKAEKDPDPDTDELAKITEQESVDADAVSAGKLDPPIAVQCAESDHACVAGDDSNGVREDRKDLTEEASVEPSVDSRGSRSDIEIDREDAEHSGLEKFSDVDLDIGTSMVDKQSNGVLVNVSEEEVLVNAIEEEVGALQPSSGLTDDSVNKVSNLKEMNDEELGPKCPNENSDSVVIREGGSDTLESFQLGRPQAENGLLGTSEAIQPMDINVLGDRVVIQHMDSEISEENCKNTSLEEDKEAAISSEFTSHDGLEEKVEDFFSCSVTHEPTTEHSVDEQRGGNADDHRGKESANEETTLPQPLLLEPLGAQSESIWELEKTVDVLSPGEKVEDVKEDQTLLMSDFMRSDLKEGSFGDGIESIRRHLYVTNIDRHYLQLLLDEQTDINLDIVRHYSVEVSKLRALVKETGESKRMVDEELSLCNSELQALKIEKEELEISYASAKQEIVACSNRCLELQHKLEFSEQELESVSAELASCRTLLEALHLENTKFEEEKAFLYSENSKLASLLLEKEERLLLAFDKNKQLESNVKETWTHFEQLIEENLDLFISLDMYKVKIEELANDSSMLAPEACKVTDSNNSHVDGEASNAQDPLVQKVDDEEVGNSGILRVLKGHIEEAKSILENVEKSIHGMHSHSTSLSRRATASGVSKLIQAFELKTNQIDDPSEEAQTNSLKQSDDSYSLSKEQTRLLGDKLKQMELYLGKLEVNLLDEFSSRELVKKFETETEALGKQNNVLQVKVDELVGLLGNYEERIGVLQVQFDHMHRGAISEGERLSSTTEMLQKEVHERVSVLRNERDSLKGLIVEAIEKLSSSTGSLVPKDLDVGINMLTLIDAATKLIQSLHEKLDAAQVNHDFLSTSYVELNKIVADLHGRNELATGQVKKMCYSLSELLHDSCEDIHEIETYENSAEAQEALYIHYEGFLEHLRKMLAERLVLLSKNNEVEASLLNKTEEFEELKLRSNALSEKANELCHVKSKLESILMSKIVAFGEPNTSSFVLAKELDENDVVVENSDNEESKLLNSLFSRLEASLALHYQKYEEAIEQINLLSASNIQLETEMQVLKGSLNKLEEALEASHSVLNLKVSELEQSEQRVSSLKEKLSIAVAKGKGLVVQRDSLKQSLMEKSSELEKCLQELQSKEAHFKEVEAKLKSYSEADRIEALESELSYIRNSATALRDSFLLKDSVLQKIEEVLEDLDFPEHFHSRDIVEKVELLSKMAAANSLPLTEWDQKNSMGGSHSDRDDVQMSSLSGLEELRSRYDELQRKFYGLAEHNDMLEQSLVERNSLIQKWEEVLNRISMPPQLKSLEPEDRIEWLANTLSEVQRERDALQSKIENLEVSSEMLTEVLNQIDIPPHLKTMEPGDRIEWLASTLSDVQKERDALQSKIESLEDSSEMLIVDLEESHKKISELTAEILAIKTQKDFFSESLEKLRFEYLALSERAVQDEIDRGNLQKELAELHEKMVEKIGNDEIYKLIDLINNAFPDGDSLDVLSGSTATEYLEALLQEFINKYKTLSSSRFVNKVSEEVVSEDRNLVVDTGASSEADLDDNEQKLMPLRLELDEATRTLDLVKGERDQAVEKFQPLVLEIEELSKERDILHEKCRSLELEVETVSKQRDGLKEQLIQEEQKTASTREKLNVAVRKGKGLVQQRDSLKQSIEEMNAVLEKLKSKHDQQIKALESEKSLLMNRLAEREQILNDNKLTLNKFLTALHSIDAGGDCNTIDPVQKIEEIVKFCHDLSKKVASSEAEAQKSKKAAELLLNELNEVQERADILQEELASTEATIIEFSRQRDALEAARTDALHRLEQVNLNHSQERKETAYYLSELHSSIDQLRKVCFDISSCVVNVFTREVDFIAYVETLMDSASKQIDSAHFVELPVVSFNGFCSSNPMNEKSHSSDALFNVNIHGSDDSSIVEHVATVHNAVIECMSEFDHLKRNVDHHTSSIDQHAMRLLKSVEFVQTKVASEKEKTVSLKRDLLGLESHMKEKEAESFSTQKNLSLLYEACSTSLAEIGSLTSGESLRNTGHLISLTDNEIRLIADRLMATIKGISNKSEITELQRQLQEKDIQMNQICTELVSQIRDAETVAKKFSVDLDYAKEKIHNLEKQIEAKENDKRILEQRVKELEGMEALSTELQVKFKSLTDVLTAKDQEIEGLMQALDEEETQMEELDKRKRELEGLVQEKDFTLKSLEVSRAKTVAKLSTTVNKFDELHNLSETLIAEVENLQSQLQGRDSEISFLRQEVTKSTNDLLALQEANKKYSSEIDDLLGWLDKMVLIFGLNVKISDGSEGTSQVHVYKNILDKQIVSVITELNDLRVSVQNKDALLQIERGRVEELLHRSEALETSLRQKEQSSSRTLVPSEIEQVRDKLNPGAVVAHVRSGRKVNNDQVAISIDTENDDHSLHDDDDDKAHGFKSLVMSRFVPRATRPISDRIDGIWVSGDRLLMRQPTLRLGVLIYWIALHALLASFI</sequence>
<feature type="compositionally biased region" description="Basic and acidic residues" evidence="2">
    <location>
        <begin position="95"/>
        <end position="105"/>
    </location>
</feature>
<reference evidence="3" key="1">
    <citation type="journal article" date="2015" name="Nat. Genet.">
        <title>The pineapple genome and the evolution of CAM photosynthesis.</title>
        <authorList>
            <person name="Ming R."/>
            <person name="VanBuren R."/>
            <person name="Wai C.M."/>
            <person name="Tang H."/>
            <person name="Schatz M.C."/>
            <person name="Bowers J.E."/>
            <person name="Lyons E."/>
            <person name="Wang M.L."/>
            <person name="Chen J."/>
            <person name="Biggers E."/>
            <person name="Zhang J."/>
            <person name="Huang L."/>
            <person name="Zhang L."/>
            <person name="Miao W."/>
            <person name="Zhang J."/>
            <person name="Ye Z."/>
            <person name="Miao C."/>
            <person name="Lin Z."/>
            <person name="Wang H."/>
            <person name="Zhou H."/>
            <person name="Yim W.C."/>
            <person name="Priest H.D."/>
            <person name="Zheng C."/>
            <person name="Woodhouse M."/>
            <person name="Edger P.P."/>
            <person name="Guyot R."/>
            <person name="Guo H.B."/>
            <person name="Guo H."/>
            <person name="Zheng G."/>
            <person name="Singh R."/>
            <person name="Sharma A."/>
            <person name="Min X."/>
            <person name="Zheng Y."/>
            <person name="Lee H."/>
            <person name="Gurtowski J."/>
            <person name="Sedlazeck F.J."/>
            <person name="Harkess A."/>
            <person name="McKain M.R."/>
            <person name="Liao Z."/>
            <person name="Fang J."/>
            <person name="Liu J."/>
            <person name="Zhang X."/>
            <person name="Zhang Q."/>
            <person name="Hu W."/>
            <person name="Qin Y."/>
            <person name="Wang K."/>
            <person name="Chen L.Y."/>
            <person name="Shirley N."/>
            <person name="Lin Y.R."/>
            <person name="Liu L.Y."/>
            <person name="Hernandez A.G."/>
            <person name="Wright C.L."/>
            <person name="Bulone V."/>
            <person name="Tuskan G.A."/>
            <person name="Heath K."/>
            <person name="Zee F."/>
            <person name="Moore P.H."/>
            <person name="Sunkar R."/>
            <person name="Leebens-Mack J.H."/>
            <person name="Mockler T."/>
            <person name="Bennetzen J.L."/>
            <person name="Freeling M."/>
            <person name="Sankoff D."/>
            <person name="Paterson A.H."/>
            <person name="Zhu X."/>
            <person name="Yang X."/>
            <person name="Smith J.A."/>
            <person name="Cushman J.C."/>
            <person name="Paull R.E."/>
            <person name="Yu Q."/>
        </authorList>
    </citation>
    <scope>NUCLEOTIDE SEQUENCE [LARGE SCALE GENOMIC DNA]</scope>
    <source>
        <strain evidence="3">cv. F153</strain>
    </source>
</reference>
<feature type="coiled-coil region" evidence="1">
    <location>
        <begin position="1790"/>
        <end position="1845"/>
    </location>
</feature>
<dbReference type="OrthoDB" id="649641at2759"/>
<evidence type="ECO:0000256" key="1">
    <source>
        <dbReference type="SAM" id="Coils"/>
    </source>
</evidence>
<feature type="compositionally biased region" description="Low complexity" evidence="2">
    <location>
        <begin position="29"/>
        <end position="38"/>
    </location>
</feature>
<proteinExistence type="predicted"/>
<feature type="coiled-coil region" evidence="1">
    <location>
        <begin position="1418"/>
        <end position="1466"/>
    </location>
</feature>
<protein>
    <submittedName>
        <fullName evidence="4 5">Centromere-associated protein E isoform X1</fullName>
    </submittedName>
</protein>
<feature type="compositionally biased region" description="Basic and acidic residues" evidence="2">
    <location>
        <begin position="117"/>
        <end position="133"/>
    </location>
</feature>
<evidence type="ECO:0000313" key="5">
    <source>
        <dbReference type="RefSeq" id="XP_020082730.1"/>
    </source>
</evidence>
<name>A0A6P5EHA8_ANACO</name>
<feature type="region of interest" description="Disordered" evidence="2">
    <location>
        <begin position="309"/>
        <end position="340"/>
    </location>
</feature>
<dbReference type="RefSeq" id="XP_020082722.1">
    <property type="nucleotide sequence ID" value="XM_020227133.1"/>
</dbReference>
<feature type="coiled-coil region" evidence="1">
    <location>
        <begin position="984"/>
        <end position="1011"/>
    </location>
</feature>
<accession>A0A6P5EHA8</accession>
<reference evidence="4 5" key="2">
    <citation type="submission" date="2025-04" db="UniProtKB">
        <authorList>
            <consortium name="RefSeq"/>
        </authorList>
    </citation>
    <scope>IDENTIFICATION</scope>
    <source>
        <tissue evidence="4 5">Leaf</tissue>
    </source>
</reference>